<dbReference type="AlphaFoldDB" id="A0A2U2C5L7"/>
<dbReference type="Proteomes" id="UP000244940">
    <property type="component" value="Unassembled WGS sequence"/>
</dbReference>
<comment type="caution">
    <text evidence="2">The sequence shown here is derived from an EMBL/GenBank/DDBJ whole genome shotgun (WGS) entry which is preliminary data.</text>
</comment>
<evidence type="ECO:0000313" key="2">
    <source>
        <dbReference type="EMBL" id="PWE27188.1"/>
    </source>
</evidence>
<protein>
    <recommendedName>
        <fullName evidence="4">DUF4864 domain-containing protein</fullName>
    </recommendedName>
</protein>
<dbReference type="GeneID" id="94366779"/>
<organism evidence="2 3">
    <name type="scientific">Pararhodobacter marinus</name>
    <dbReference type="NCBI Taxonomy" id="2184063"/>
    <lineage>
        <taxon>Bacteria</taxon>
        <taxon>Pseudomonadati</taxon>
        <taxon>Pseudomonadota</taxon>
        <taxon>Alphaproteobacteria</taxon>
        <taxon>Rhodobacterales</taxon>
        <taxon>Paracoccaceae</taxon>
        <taxon>Pararhodobacter</taxon>
    </lineage>
</organism>
<keyword evidence="3" id="KW-1185">Reference proteome</keyword>
<dbReference type="EMBL" id="QEYD01000012">
    <property type="protein sequence ID" value="PWE27188.1"/>
    <property type="molecule type" value="Genomic_DNA"/>
</dbReference>
<evidence type="ECO:0000256" key="1">
    <source>
        <dbReference type="SAM" id="SignalP"/>
    </source>
</evidence>
<name>A0A2U2C5L7_9RHOB</name>
<sequence length="154" mass="15735">MKNGLLAALALLATPPAANAQTLGPTGIAAAILQAYTARDVAAIAAHTNETNADFFAALITGQEDPAELFGGSRGAAGTGWNGKMLPARFNGRGHAIVPFAIEAETGPAGLGSGAAGRYMAIVLTLDGPQDTSWGFEDINYIRRGDYAGMATTR</sequence>
<feature type="signal peptide" evidence="1">
    <location>
        <begin position="1"/>
        <end position="20"/>
    </location>
</feature>
<proteinExistence type="predicted"/>
<reference evidence="2 3" key="1">
    <citation type="submission" date="2018-05" db="EMBL/GenBank/DDBJ databases">
        <title>Pararhodobacter marina sp. nov., isolated from deep-sea water of the Indian Ocean.</title>
        <authorList>
            <person name="Lai Q.Sr."/>
            <person name="Liu X."/>
            <person name="Shao Z."/>
        </authorList>
    </citation>
    <scope>NUCLEOTIDE SEQUENCE [LARGE SCALE GENOMIC DNA]</scope>
    <source>
        <strain evidence="2 3">CIC4N-9</strain>
    </source>
</reference>
<accession>A0A2U2C5L7</accession>
<keyword evidence="1" id="KW-0732">Signal</keyword>
<dbReference type="OrthoDB" id="7863853at2"/>
<feature type="chain" id="PRO_5015594933" description="DUF4864 domain-containing protein" evidence="1">
    <location>
        <begin position="21"/>
        <end position="154"/>
    </location>
</feature>
<evidence type="ECO:0000313" key="3">
    <source>
        <dbReference type="Proteomes" id="UP000244940"/>
    </source>
</evidence>
<dbReference type="RefSeq" id="WP_109534732.1">
    <property type="nucleotide sequence ID" value="NZ_QEYD01000012.1"/>
</dbReference>
<gene>
    <name evidence="2" type="ORF">C4N9_17945</name>
</gene>
<evidence type="ECO:0008006" key="4">
    <source>
        <dbReference type="Google" id="ProtNLM"/>
    </source>
</evidence>